<dbReference type="OrthoDB" id="1439983at2"/>
<keyword evidence="3" id="KW-1185">Reference proteome</keyword>
<dbReference type="InterPro" id="IPR024775">
    <property type="entry name" value="DinB-like"/>
</dbReference>
<feature type="domain" description="DinB-like" evidence="1">
    <location>
        <begin position="31"/>
        <end position="161"/>
    </location>
</feature>
<dbReference type="RefSeq" id="WP_092459058.1">
    <property type="nucleotide sequence ID" value="NZ_FPCJ01000001.1"/>
</dbReference>
<accession>A0A1I7NC18</accession>
<dbReference type="SUPFAM" id="SSF109854">
    <property type="entry name" value="DinB/YfiT-like putative metalloenzymes"/>
    <property type="match status" value="1"/>
</dbReference>
<evidence type="ECO:0000313" key="3">
    <source>
        <dbReference type="Proteomes" id="UP000199537"/>
    </source>
</evidence>
<dbReference type="Pfam" id="PF12867">
    <property type="entry name" value="DinB_2"/>
    <property type="match status" value="1"/>
</dbReference>
<dbReference type="Gene3D" id="1.20.120.450">
    <property type="entry name" value="dinb family like domain"/>
    <property type="match status" value="1"/>
</dbReference>
<gene>
    <name evidence="2" type="ORF">SAMN05660895_1278</name>
</gene>
<dbReference type="InterPro" id="IPR034660">
    <property type="entry name" value="DinB/YfiT-like"/>
</dbReference>
<evidence type="ECO:0000313" key="2">
    <source>
        <dbReference type="EMBL" id="SFV32224.1"/>
    </source>
</evidence>
<dbReference type="STRING" id="1393122.SAMN05660895_1278"/>
<proteinExistence type="predicted"/>
<organism evidence="2 3">
    <name type="scientific">Thermoflavifilum thermophilum</name>
    <dbReference type="NCBI Taxonomy" id="1393122"/>
    <lineage>
        <taxon>Bacteria</taxon>
        <taxon>Pseudomonadati</taxon>
        <taxon>Bacteroidota</taxon>
        <taxon>Chitinophagia</taxon>
        <taxon>Chitinophagales</taxon>
        <taxon>Chitinophagaceae</taxon>
        <taxon>Thermoflavifilum</taxon>
    </lineage>
</organism>
<dbReference type="AlphaFoldDB" id="A0A1I7NC18"/>
<reference evidence="3" key="1">
    <citation type="submission" date="2016-10" db="EMBL/GenBank/DDBJ databases">
        <authorList>
            <person name="Varghese N."/>
            <person name="Submissions S."/>
        </authorList>
    </citation>
    <scope>NUCLEOTIDE SEQUENCE [LARGE SCALE GENOMIC DNA]</scope>
    <source>
        <strain evidence="3">DSM 14807</strain>
    </source>
</reference>
<dbReference type="Proteomes" id="UP000199537">
    <property type="component" value="Unassembled WGS sequence"/>
</dbReference>
<evidence type="ECO:0000259" key="1">
    <source>
        <dbReference type="Pfam" id="PF12867"/>
    </source>
</evidence>
<sequence>MATVSNLDVWLRGPIEGIPALLQPVAHCLLQTQEDVHRIMEGFLDAWLWEKPAGRASVGFHLQHIRGVIDRLFTYTRGESLTDTQLQAFKQEGQPYPGHDSIESLLTAMDRQIEKALQQLRHTPEHQLTEIRYVGRAKLPATVIGLLFHAAEHSQRHTGQLLVTASVLKEKHATHS</sequence>
<protein>
    <submittedName>
        <fullName evidence="2">DinB superfamily protein</fullName>
    </submittedName>
</protein>
<dbReference type="EMBL" id="FPCJ01000001">
    <property type="protein sequence ID" value="SFV32224.1"/>
    <property type="molecule type" value="Genomic_DNA"/>
</dbReference>
<name>A0A1I7NC18_9BACT</name>